<dbReference type="PANTHER" id="PTHR43048:SF3">
    <property type="entry name" value="METHYLMALONYL-COA EPIMERASE, MITOCHONDRIAL"/>
    <property type="match status" value="1"/>
</dbReference>
<dbReference type="InterPro" id="IPR051785">
    <property type="entry name" value="MMCE/EMCE_epimerase"/>
</dbReference>
<keyword evidence="1" id="KW-0479">Metal-binding</keyword>
<protein>
    <submittedName>
        <fullName evidence="3">VOC family protein</fullName>
    </submittedName>
</protein>
<evidence type="ECO:0000313" key="4">
    <source>
        <dbReference type="Proteomes" id="UP001220530"/>
    </source>
</evidence>
<dbReference type="InterPro" id="IPR004360">
    <property type="entry name" value="Glyas_Fos-R_dOase_dom"/>
</dbReference>
<dbReference type="Gene3D" id="3.10.180.10">
    <property type="entry name" value="2,3-Dihydroxybiphenyl 1,2-Dioxygenase, domain 1"/>
    <property type="match status" value="1"/>
</dbReference>
<proteinExistence type="predicted"/>
<dbReference type="EMBL" id="CP118246">
    <property type="protein sequence ID" value="WDR02799.1"/>
    <property type="molecule type" value="Genomic_DNA"/>
</dbReference>
<dbReference type="SUPFAM" id="SSF54593">
    <property type="entry name" value="Glyoxalase/Bleomycin resistance protein/Dihydroxybiphenyl dioxygenase"/>
    <property type="match status" value="1"/>
</dbReference>
<evidence type="ECO:0000259" key="2">
    <source>
        <dbReference type="PROSITE" id="PS51819"/>
    </source>
</evidence>
<dbReference type="RefSeq" id="WP_282219201.1">
    <property type="nucleotide sequence ID" value="NZ_CP118246.1"/>
</dbReference>
<dbReference type="Pfam" id="PF00903">
    <property type="entry name" value="Glyoxalase"/>
    <property type="match status" value="1"/>
</dbReference>
<dbReference type="Proteomes" id="UP001220530">
    <property type="component" value="Chromosome"/>
</dbReference>
<dbReference type="InterPro" id="IPR029068">
    <property type="entry name" value="Glyas_Bleomycin-R_OHBP_Dase"/>
</dbReference>
<organism evidence="3 4">
    <name type="scientific">Devosia algicola</name>
    <dbReference type="NCBI Taxonomy" id="3026418"/>
    <lineage>
        <taxon>Bacteria</taxon>
        <taxon>Pseudomonadati</taxon>
        <taxon>Pseudomonadota</taxon>
        <taxon>Alphaproteobacteria</taxon>
        <taxon>Hyphomicrobiales</taxon>
        <taxon>Devosiaceae</taxon>
        <taxon>Devosia</taxon>
    </lineage>
</organism>
<evidence type="ECO:0000256" key="1">
    <source>
        <dbReference type="ARBA" id="ARBA00022723"/>
    </source>
</evidence>
<reference evidence="3 4" key="1">
    <citation type="submission" date="2023-02" db="EMBL/GenBank/DDBJ databases">
        <title>Devosia algicola sp. nov., isolated from the phycosphere of marine algae.</title>
        <authorList>
            <person name="Kim J.M."/>
            <person name="Lee J.K."/>
            <person name="Choi B.J."/>
            <person name="Bayburt H."/>
            <person name="Jeon C.O."/>
        </authorList>
    </citation>
    <scope>NUCLEOTIDE SEQUENCE [LARGE SCALE GENOMIC DNA]</scope>
    <source>
        <strain evidence="3 4">G20-9</strain>
    </source>
</reference>
<feature type="domain" description="VOC" evidence="2">
    <location>
        <begin position="9"/>
        <end position="134"/>
    </location>
</feature>
<evidence type="ECO:0000313" key="3">
    <source>
        <dbReference type="EMBL" id="WDR02799.1"/>
    </source>
</evidence>
<sequence>MTSDTGLVGFEHIGMTSTDLDRTIAFYCGQLGLKLVLRKPNPNGDTAFLDAGGAMLEIFGRTQPTTPAGDIASSQAGIRHLTFAYQDIGAMFEKLVAAGAEPVEAPRIAHNFEMFKRVAFVRDPDGILIELAERADGR</sequence>
<dbReference type="PANTHER" id="PTHR43048">
    <property type="entry name" value="METHYLMALONYL-COA EPIMERASE"/>
    <property type="match status" value="1"/>
</dbReference>
<accession>A0ABY7YP38</accession>
<name>A0ABY7YP38_9HYPH</name>
<dbReference type="InterPro" id="IPR037523">
    <property type="entry name" value="VOC_core"/>
</dbReference>
<gene>
    <name evidence="3" type="ORF">PSQ19_00735</name>
</gene>
<keyword evidence="4" id="KW-1185">Reference proteome</keyword>
<dbReference type="PROSITE" id="PS51819">
    <property type="entry name" value="VOC"/>
    <property type="match status" value="1"/>
</dbReference>